<comment type="caution">
    <text evidence="1">The sequence shown here is derived from an EMBL/GenBank/DDBJ whole genome shotgun (WGS) entry which is preliminary data.</text>
</comment>
<gene>
    <name evidence="1" type="ORF">GS398_08145</name>
</gene>
<reference evidence="1 2" key="1">
    <citation type="submission" date="2019-11" db="EMBL/GenBank/DDBJ databases">
        <title>Pedobacter sp. HMF7056 Genome sequencing and assembly.</title>
        <authorList>
            <person name="Kang H."/>
            <person name="Kim H."/>
            <person name="Joh K."/>
        </authorList>
    </citation>
    <scope>NUCLEOTIDE SEQUENCE [LARGE SCALE GENOMIC DNA]</scope>
    <source>
        <strain evidence="1 2">HMF7056</strain>
    </source>
</reference>
<evidence type="ECO:0000313" key="2">
    <source>
        <dbReference type="Proteomes" id="UP000451233"/>
    </source>
</evidence>
<dbReference type="RefSeq" id="WP_160906274.1">
    <property type="nucleotide sequence ID" value="NZ_WVHS01000002.1"/>
</dbReference>
<dbReference type="EMBL" id="WVHS01000002">
    <property type="protein sequence ID" value="MXV15269.1"/>
    <property type="molecule type" value="Genomic_DNA"/>
</dbReference>
<keyword evidence="2" id="KW-1185">Reference proteome</keyword>
<organism evidence="1 2">
    <name type="scientific">Hufsiella ginkgonis</name>
    <dbReference type="NCBI Taxonomy" id="2695274"/>
    <lineage>
        <taxon>Bacteria</taxon>
        <taxon>Pseudomonadati</taxon>
        <taxon>Bacteroidota</taxon>
        <taxon>Sphingobacteriia</taxon>
        <taxon>Sphingobacteriales</taxon>
        <taxon>Sphingobacteriaceae</taxon>
        <taxon>Hufsiella</taxon>
    </lineage>
</organism>
<dbReference type="AlphaFoldDB" id="A0A7K1XX31"/>
<accession>A0A7K1XX31</accession>
<proteinExistence type="predicted"/>
<protein>
    <submittedName>
        <fullName evidence="1">Uncharacterized protein</fullName>
    </submittedName>
</protein>
<evidence type="ECO:0000313" key="1">
    <source>
        <dbReference type="EMBL" id="MXV15269.1"/>
    </source>
</evidence>
<name>A0A7K1XX31_9SPHI</name>
<sequence>MASKEQEADLLVWFCRNFLAHVNLGSSYKPLRTLFIRQLQKVVALAASLHEDLQHDLRQDIEFLAGLADERLKGFSRKDVKM</sequence>
<dbReference type="Proteomes" id="UP000451233">
    <property type="component" value="Unassembled WGS sequence"/>
</dbReference>